<keyword evidence="1" id="KW-1133">Transmembrane helix</keyword>
<keyword evidence="1" id="KW-0472">Membrane</keyword>
<gene>
    <name evidence="2" type="ORF">TSAR_009623</name>
</gene>
<feature type="transmembrane region" description="Helical" evidence="1">
    <location>
        <begin position="64"/>
        <end position="84"/>
    </location>
</feature>
<evidence type="ECO:0000256" key="1">
    <source>
        <dbReference type="SAM" id="Phobius"/>
    </source>
</evidence>
<feature type="transmembrane region" description="Helical" evidence="1">
    <location>
        <begin position="40"/>
        <end position="59"/>
    </location>
</feature>
<keyword evidence="1" id="KW-0812">Transmembrane</keyword>
<keyword evidence="3" id="KW-1185">Reference proteome</keyword>
<protein>
    <submittedName>
        <fullName evidence="2">Uncharacterized protein</fullName>
    </submittedName>
</protein>
<organism evidence="2 3">
    <name type="scientific">Trichomalopsis sarcophagae</name>
    <dbReference type="NCBI Taxonomy" id="543379"/>
    <lineage>
        <taxon>Eukaryota</taxon>
        <taxon>Metazoa</taxon>
        <taxon>Ecdysozoa</taxon>
        <taxon>Arthropoda</taxon>
        <taxon>Hexapoda</taxon>
        <taxon>Insecta</taxon>
        <taxon>Pterygota</taxon>
        <taxon>Neoptera</taxon>
        <taxon>Endopterygota</taxon>
        <taxon>Hymenoptera</taxon>
        <taxon>Apocrita</taxon>
        <taxon>Proctotrupomorpha</taxon>
        <taxon>Chalcidoidea</taxon>
        <taxon>Pteromalidae</taxon>
        <taxon>Pteromalinae</taxon>
        <taxon>Trichomalopsis</taxon>
    </lineage>
</organism>
<accession>A0A232EN52</accession>
<dbReference type="Proteomes" id="UP000215335">
    <property type="component" value="Unassembled WGS sequence"/>
</dbReference>
<evidence type="ECO:0000313" key="3">
    <source>
        <dbReference type="Proteomes" id="UP000215335"/>
    </source>
</evidence>
<proteinExistence type="predicted"/>
<evidence type="ECO:0000313" key="2">
    <source>
        <dbReference type="EMBL" id="OXU19768.1"/>
    </source>
</evidence>
<dbReference type="AlphaFoldDB" id="A0A232EN52"/>
<name>A0A232EN52_9HYME</name>
<sequence length="125" mass="14111">MSLGLEQRVGETPGSLDDADDRRYLVEGEVALGRVLLPSLTSPAASFIAGRLILVIFLLRRRLIFLLAFFAARVDLRVLIHTVFRLSFFISYRGAVVGFYFIFFSQFVLVWAIVCYILIISETCA</sequence>
<comment type="caution">
    <text evidence="2">The sequence shown here is derived from an EMBL/GenBank/DDBJ whole genome shotgun (WGS) entry which is preliminary data.</text>
</comment>
<feature type="transmembrane region" description="Helical" evidence="1">
    <location>
        <begin position="96"/>
        <end position="119"/>
    </location>
</feature>
<dbReference type="EMBL" id="NNAY01003225">
    <property type="protein sequence ID" value="OXU19768.1"/>
    <property type="molecule type" value="Genomic_DNA"/>
</dbReference>
<reference evidence="2 3" key="1">
    <citation type="journal article" date="2017" name="Curr. Biol.">
        <title>The Evolution of Venom by Co-option of Single-Copy Genes.</title>
        <authorList>
            <person name="Martinson E.O."/>
            <person name="Mrinalini"/>
            <person name="Kelkar Y.D."/>
            <person name="Chang C.H."/>
            <person name="Werren J.H."/>
        </authorList>
    </citation>
    <scope>NUCLEOTIDE SEQUENCE [LARGE SCALE GENOMIC DNA]</scope>
    <source>
        <strain evidence="2 3">Alberta</strain>
        <tissue evidence="2">Whole body</tissue>
    </source>
</reference>